<feature type="non-terminal residue" evidence="1">
    <location>
        <position position="175"/>
    </location>
</feature>
<evidence type="ECO:0000313" key="1">
    <source>
        <dbReference type="EMBL" id="CAG8854155.1"/>
    </source>
</evidence>
<protein>
    <submittedName>
        <fullName evidence="1">30366_t:CDS:1</fullName>
    </submittedName>
</protein>
<evidence type="ECO:0000313" key="2">
    <source>
        <dbReference type="Proteomes" id="UP000789901"/>
    </source>
</evidence>
<reference evidence="1 2" key="1">
    <citation type="submission" date="2021-06" db="EMBL/GenBank/DDBJ databases">
        <authorList>
            <person name="Kallberg Y."/>
            <person name="Tangrot J."/>
            <person name="Rosling A."/>
        </authorList>
    </citation>
    <scope>NUCLEOTIDE SEQUENCE [LARGE SCALE GENOMIC DNA]</scope>
    <source>
        <strain evidence="1 2">120-4 pot B 10/14</strain>
    </source>
</reference>
<name>A0ABN7XH94_GIGMA</name>
<dbReference type="Proteomes" id="UP000789901">
    <property type="component" value="Unassembled WGS sequence"/>
</dbReference>
<dbReference type="EMBL" id="CAJVQB010134082">
    <property type="protein sequence ID" value="CAG8854155.1"/>
    <property type="molecule type" value="Genomic_DNA"/>
</dbReference>
<comment type="caution">
    <text evidence="1">The sequence shown here is derived from an EMBL/GenBank/DDBJ whole genome shotgun (WGS) entry which is preliminary data.</text>
</comment>
<proteinExistence type="predicted"/>
<organism evidence="1 2">
    <name type="scientific">Gigaspora margarita</name>
    <dbReference type="NCBI Taxonomy" id="4874"/>
    <lineage>
        <taxon>Eukaryota</taxon>
        <taxon>Fungi</taxon>
        <taxon>Fungi incertae sedis</taxon>
        <taxon>Mucoromycota</taxon>
        <taxon>Glomeromycotina</taxon>
        <taxon>Glomeromycetes</taxon>
        <taxon>Diversisporales</taxon>
        <taxon>Gigasporaceae</taxon>
        <taxon>Gigaspora</taxon>
    </lineage>
</organism>
<gene>
    <name evidence="1" type="ORF">GMARGA_LOCUS42976</name>
</gene>
<dbReference type="SUPFAM" id="SSF52540">
    <property type="entry name" value="P-loop containing nucleoside triphosphate hydrolases"/>
    <property type="match status" value="1"/>
</dbReference>
<keyword evidence="2" id="KW-1185">Reference proteome</keyword>
<feature type="non-terminal residue" evidence="1">
    <location>
        <position position="1"/>
    </location>
</feature>
<sequence length="175" mass="20013">LKKKRRAEEELVITASKKRKWMVNSAITREERPIVYFVDPTEQNAPLLESINRGEFVALHGSRASGKSTRVLQLQDQLNSKGFDCIYASFEHVNMNNVGLFWQTLGMTLQRNAPELFGPLKSLQIKSANDFLNTFHRTQWKSLDTVILFDEFDMLYNATEDVLASCLTTLRGIKA</sequence>
<dbReference type="Gene3D" id="3.40.50.300">
    <property type="entry name" value="P-loop containing nucleotide triphosphate hydrolases"/>
    <property type="match status" value="1"/>
</dbReference>
<dbReference type="InterPro" id="IPR027417">
    <property type="entry name" value="P-loop_NTPase"/>
</dbReference>
<accession>A0ABN7XH94</accession>